<comment type="caution">
    <text evidence="1">The sequence shown here is derived from an EMBL/GenBank/DDBJ whole genome shotgun (WGS) entry which is preliminary data.</text>
</comment>
<organism evidence="1 2">
    <name type="scientific">Imbroritus primus</name>
    <dbReference type="NCBI Taxonomy" id="3058603"/>
    <lineage>
        <taxon>Bacteria</taxon>
        <taxon>Pseudomonadati</taxon>
        <taxon>Pseudomonadota</taxon>
        <taxon>Betaproteobacteria</taxon>
        <taxon>Burkholderiales</taxon>
        <taxon>Burkholderiaceae</taxon>
        <taxon>Imbroritus</taxon>
    </lineage>
</organism>
<dbReference type="EMBL" id="AKCV02000025">
    <property type="protein sequence ID" value="TMS57236.1"/>
    <property type="molecule type" value="Genomic_DNA"/>
</dbReference>
<keyword evidence="2" id="KW-1185">Reference proteome</keyword>
<name>A0ACD3SM43_9BURK</name>
<proteinExistence type="predicted"/>
<evidence type="ECO:0000313" key="1">
    <source>
        <dbReference type="EMBL" id="TMS57236.1"/>
    </source>
</evidence>
<evidence type="ECO:0000313" key="2">
    <source>
        <dbReference type="Proteomes" id="UP000004277"/>
    </source>
</evidence>
<dbReference type="Proteomes" id="UP000004277">
    <property type="component" value="Unassembled WGS sequence"/>
</dbReference>
<sequence length="611" mass="67483">MHCNQLRSSHMMSDRLVSALRLTCGTGLFATMATCAALLAGTSPAAHAAPQAAHTAVNPARAALPKLELTDDILFQVMASEIGLQRGLPGNAFRTYIALARETRDPRFAQRATEIAFTARAVDQALEGARLWSEIDPAAAAPRQLIQSLLISTGQWDEVEPVLAAQLNRAPPAQRGAAILLLQRTLSRSPDTAGALGVLERLTVKDRQLPETHLALATARAANKDNAGALAELDRALALRPHYEPAALMAADLRAQENPEAAIASLRAYVQTAPASIDARLALARLYLASERVDEAQQQFEALRARAPNDARVALALGLIQLQQKRYREAEAELQRYLKLAQASKMDADTAYQGLSQAAEEQRDYKAALAWIERIDDERLATATQVKRAQLLGKLQRLDEAQAIFKELGEETANIDDPERRAAMQASLRQAEVGMLLEAGAIDRARARLSALLEAEPNQPDYLYELAMVEERAQRYDVMETLLNRFITLRPDDRQGYNALGYSLADRNTRLQEALQLLEKATQLAPEDPYIMDSLGWVKYRLGDLQTAADLLQRAYDKSPQAEIAAHLGEVLWQLGRRDDAKRTWDKARRLDDESGILKRTLERHGVVLPE</sequence>
<accession>A0ACD3SM43</accession>
<reference evidence="1" key="1">
    <citation type="submission" date="2019-05" db="EMBL/GenBank/DDBJ databases">
        <title>Revised genome assembly of Burkholderiaceae (previously Ralstonia) sp. PBA.</title>
        <authorList>
            <person name="Gan H.M."/>
        </authorList>
    </citation>
    <scope>NUCLEOTIDE SEQUENCE</scope>
    <source>
        <strain evidence="1">PBA</strain>
    </source>
</reference>
<protein>
    <submittedName>
        <fullName evidence="1">Tetratricopeptide repeat protein</fullName>
    </submittedName>
</protein>
<gene>
    <name evidence="1" type="ORF">MW7_014915</name>
</gene>